<dbReference type="EMBL" id="QGTW01000010">
    <property type="protein sequence ID" value="PWW26635.1"/>
    <property type="molecule type" value="Genomic_DNA"/>
</dbReference>
<name>A0A2V2ZRF6_9BACI</name>
<dbReference type="AlphaFoldDB" id="A0A2V2ZRF6"/>
<dbReference type="GO" id="GO:0003677">
    <property type="term" value="F:DNA binding"/>
    <property type="evidence" value="ECO:0007669"/>
    <property type="project" value="InterPro"/>
</dbReference>
<dbReference type="InterPro" id="IPR001387">
    <property type="entry name" value="Cro/C1-type_HTH"/>
</dbReference>
<dbReference type="Proteomes" id="UP000247150">
    <property type="component" value="Unassembled WGS sequence"/>
</dbReference>
<evidence type="ECO:0000259" key="1">
    <source>
        <dbReference type="PROSITE" id="PS50943"/>
    </source>
</evidence>
<dbReference type="Pfam" id="PF01381">
    <property type="entry name" value="HTH_3"/>
    <property type="match status" value="1"/>
</dbReference>
<dbReference type="InterPro" id="IPR010982">
    <property type="entry name" value="Lambda_DNA-bd_dom_sf"/>
</dbReference>
<proteinExistence type="predicted"/>
<dbReference type="Gene3D" id="1.10.260.40">
    <property type="entry name" value="lambda repressor-like DNA-binding domains"/>
    <property type="match status" value="1"/>
</dbReference>
<sequence>MERFKKNMTQQEVSKATGISYSMLSKYERNVAKPKEDNLKMLAEFYGITVEELTEDNR</sequence>
<dbReference type="CDD" id="cd00093">
    <property type="entry name" value="HTH_XRE"/>
    <property type="match status" value="1"/>
</dbReference>
<gene>
    <name evidence="2" type="ORF">DFO73_110209</name>
</gene>
<organism evidence="2 3">
    <name type="scientific">Cytobacillus oceanisediminis</name>
    <dbReference type="NCBI Taxonomy" id="665099"/>
    <lineage>
        <taxon>Bacteria</taxon>
        <taxon>Bacillati</taxon>
        <taxon>Bacillota</taxon>
        <taxon>Bacilli</taxon>
        <taxon>Bacillales</taxon>
        <taxon>Bacillaceae</taxon>
        <taxon>Cytobacillus</taxon>
    </lineage>
</organism>
<evidence type="ECO:0000313" key="2">
    <source>
        <dbReference type="EMBL" id="PWW26635.1"/>
    </source>
</evidence>
<reference evidence="2 3" key="1">
    <citation type="submission" date="2018-05" db="EMBL/GenBank/DDBJ databases">
        <title>Freshwater and sediment microbial communities from various areas in North America, analyzing microbe dynamics in response to fracking.</title>
        <authorList>
            <person name="Lamendella R."/>
        </authorList>
    </citation>
    <scope>NUCLEOTIDE SEQUENCE [LARGE SCALE GENOMIC DNA]</scope>
    <source>
        <strain evidence="2 3">15_TX</strain>
    </source>
</reference>
<dbReference type="SUPFAM" id="SSF47413">
    <property type="entry name" value="lambda repressor-like DNA-binding domains"/>
    <property type="match status" value="1"/>
</dbReference>
<protein>
    <submittedName>
        <fullName evidence="2">Helix-turn-helix protein</fullName>
    </submittedName>
</protein>
<comment type="caution">
    <text evidence="2">The sequence shown here is derived from an EMBL/GenBank/DDBJ whole genome shotgun (WGS) entry which is preliminary data.</text>
</comment>
<dbReference type="SMART" id="SM00530">
    <property type="entry name" value="HTH_XRE"/>
    <property type="match status" value="1"/>
</dbReference>
<feature type="domain" description="HTH cro/C1-type" evidence="1">
    <location>
        <begin position="5"/>
        <end position="53"/>
    </location>
</feature>
<accession>A0A2V2ZRF6</accession>
<evidence type="ECO:0000313" key="3">
    <source>
        <dbReference type="Proteomes" id="UP000247150"/>
    </source>
</evidence>
<dbReference type="PROSITE" id="PS50943">
    <property type="entry name" value="HTH_CROC1"/>
    <property type="match status" value="1"/>
</dbReference>